<protein>
    <submittedName>
        <fullName evidence="2">Uncharacterized protein</fullName>
    </submittedName>
</protein>
<dbReference type="EMBL" id="CR380959">
    <property type="protein sequence ID" value="CAG62557.1"/>
    <property type="molecule type" value="Genomic_DNA"/>
</dbReference>
<gene>
    <name evidence="1 2" type="ordered locus">CAGL0M05401g</name>
</gene>
<dbReference type="Proteomes" id="UP000002428">
    <property type="component" value="Chromosome M"/>
</dbReference>
<dbReference type="CGD" id="CAL0136803">
    <property type="gene designation" value="CAGL0M05401g"/>
</dbReference>
<evidence type="ECO:0000313" key="1">
    <source>
        <dbReference type="CGD" id="CAL0136803"/>
    </source>
</evidence>
<dbReference type="VEuPathDB" id="FungiDB:CAGL0M05401g"/>
<name>Q6FJL3_CANGA</name>
<reference evidence="2 3" key="1">
    <citation type="journal article" date="2004" name="Nature">
        <title>Genome evolution in yeasts.</title>
        <authorList>
            <consortium name="Genolevures"/>
            <person name="Dujon B."/>
            <person name="Sherman D."/>
            <person name="Fischer G."/>
            <person name="Durrens P."/>
            <person name="Casaregola S."/>
            <person name="Lafontaine I."/>
            <person name="de Montigny J."/>
            <person name="Marck C."/>
            <person name="Neuveglise C."/>
            <person name="Talla E."/>
            <person name="Goffard N."/>
            <person name="Frangeul L."/>
            <person name="Aigle M."/>
            <person name="Anthouard V."/>
            <person name="Babour A."/>
            <person name="Barbe V."/>
            <person name="Barnay S."/>
            <person name="Blanchin S."/>
            <person name="Beckerich J.M."/>
            <person name="Beyne E."/>
            <person name="Bleykasten C."/>
            <person name="Boisrame A."/>
            <person name="Boyer J."/>
            <person name="Cattolico L."/>
            <person name="Confanioleri F."/>
            <person name="de Daruvar A."/>
            <person name="Despons L."/>
            <person name="Fabre E."/>
            <person name="Fairhead C."/>
            <person name="Ferry-Dumazet H."/>
            <person name="Groppi A."/>
            <person name="Hantraye F."/>
            <person name="Hennequin C."/>
            <person name="Jauniaux N."/>
            <person name="Joyet P."/>
            <person name="Kachouri R."/>
            <person name="Kerrest A."/>
            <person name="Koszul R."/>
            <person name="Lemaire M."/>
            <person name="Lesur I."/>
            <person name="Ma L."/>
            <person name="Muller H."/>
            <person name="Nicaud J.M."/>
            <person name="Nikolski M."/>
            <person name="Oztas S."/>
            <person name="Ozier-Kalogeropoulos O."/>
            <person name="Pellenz S."/>
            <person name="Potier S."/>
            <person name="Richard G.F."/>
            <person name="Straub M.L."/>
            <person name="Suleau A."/>
            <person name="Swennene D."/>
            <person name="Tekaia F."/>
            <person name="Wesolowski-Louvel M."/>
            <person name="Westhof E."/>
            <person name="Wirth B."/>
            <person name="Zeniou-Meyer M."/>
            <person name="Zivanovic I."/>
            <person name="Bolotin-Fukuhara M."/>
            <person name="Thierry A."/>
            <person name="Bouchier C."/>
            <person name="Caudron B."/>
            <person name="Scarpelli C."/>
            <person name="Gaillardin C."/>
            <person name="Weissenbach J."/>
            <person name="Wincker P."/>
            <person name="Souciet J.L."/>
        </authorList>
    </citation>
    <scope>NUCLEOTIDE SEQUENCE [LARGE SCALE GENOMIC DNA]</scope>
    <source>
        <strain evidence="3">ATCC 2001 / BCRC 20586 / JCM 3761 / NBRC 0622 / NRRL Y-65 / CBS 138</strain>
    </source>
</reference>
<dbReference type="KEGG" id="cgr:2891628"/>
<dbReference type="HOGENOM" id="CLU_2757542_0_0_1"/>
<sequence length="70" mass="7871">MSLLKFSANQKLQTALQFTYLGLCLVGPFMMPAKQANTGFLALSKSLLSEDHMNSHSLVKGKRHPRAYFR</sequence>
<dbReference type="RefSeq" id="XP_449581.1">
    <property type="nucleotide sequence ID" value="XM_449581.1"/>
</dbReference>
<accession>Q6FJL3</accession>
<evidence type="ECO:0000313" key="2">
    <source>
        <dbReference type="EMBL" id="CAG62557.1"/>
    </source>
</evidence>
<keyword evidence="3" id="KW-1185">Reference proteome</keyword>
<dbReference type="InParanoid" id="Q6FJL3"/>
<evidence type="ECO:0000313" key="3">
    <source>
        <dbReference type="Proteomes" id="UP000002428"/>
    </source>
</evidence>
<organism evidence="2 3">
    <name type="scientific">Candida glabrata (strain ATCC 2001 / BCRC 20586 / JCM 3761 / NBRC 0622 / NRRL Y-65 / CBS 138)</name>
    <name type="common">Yeast</name>
    <name type="synonym">Nakaseomyces glabratus</name>
    <dbReference type="NCBI Taxonomy" id="284593"/>
    <lineage>
        <taxon>Eukaryota</taxon>
        <taxon>Fungi</taxon>
        <taxon>Dikarya</taxon>
        <taxon>Ascomycota</taxon>
        <taxon>Saccharomycotina</taxon>
        <taxon>Saccharomycetes</taxon>
        <taxon>Saccharomycetales</taxon>
        <taxon>Saccharomycetaceae</taxon>
        <taxon>Nakaseomyces</taxon>
    </lineage>
</organism>
<dbReference type="AlphaFoldDB" id="Q6FJL3"/>
<proteinExistence type="predicted"/>